<feature type="region of interest" description="Disordered" evidence="7">
    <location>
        <begin position="706"/>
        <end position="759"/>
    </location>
</feature>
<dbReference type="GO" id="GO:0016020">
    <property type="term" value="C:membrane"/>
    <property type="evidence" value="ECO:0007669"/>
    <property type="project" value="TreeGrafter"/>
</dbReference>
<evidence type="ECO:0000313" key="9">
    <source>
        <dbReference type="EMBL" id="PHJ26041.1"/>
    </source>
</evidence>
<feature type="compositionally biased region" description="Polar residues" evidence="7">
    <location>
        <begin position="17"/>
        <end position="38"/>
    </location>
</feature>
<dbReference type="SUPFAM" id="SSF52540">
    <property type="entry name" value="P-loop containing nucleoside triphosphate hydrolases"/>
    <property type="match status" value="2"/>
</dbReference>
<dbReference type="GO" id="GO:0016459">
    <property type="term" value="C:myosin complex"/>
    <property type="evidence" value="ECO:0007669"/>
    <property type="project" value="UniProtKB-KW"/>
</dbReference>
<keyword evidence="3 6" id="KW-0518">Myosin</keyword>
<comment type="caution">
    <text evidence="6">Lacks conserved residue(s) required for the propagation of feature annotation.</text>
</comment>
<feature type="region of interest" description="Disordered" evidence="7">
    <location>
        <begin position="852"/>
        <end position="874"/>
    </location>
</feature>
<dbReference type="VEuPathDB" id="ToxoDB:CSUI_000108"/>
<name>A0A2C6KPX3_9APIC</name>
<keyword evidence="2 6" id="KW-0067">ATP-binding</keyword>
<feature type="compositionally biased region" description="Basic and acidic residues" evidence="7">
    <location>
        <begin position="125"/>
        <end position="147"/>
    </location>
</feature>
<evidence type="ECO:0000256" key="7">
    <source>
        <dbReference type="SAM" id="MobiDB-lite"/>
    </source>
</evidence>
<evidence type="ECO:0000256" key="6">
    <source>
        <dbReference type="PROSITE-ProRule" id="PRU00782"/>
    </source>
</evidence>
<feature type="compositionally biased region" description="Polar residues" evidence="7">
    <location>
        <begin position="99"/>
        <end position="114"/>
    </location>
</feature>
<comment type="similarity">
    <text evidence="6">Belongs to the TRAFAC class myosin-kinesin ATPase superfamily. Myosin family.</text>
</comment>
<dbReference type="Proteomes" id="UP000221165">
    <property type="component" value="Unassembled WGS sequence"/>
</dbReference>
<feature type="compositionally biased region" description="Acidic residues" evidence="7">
    <location>
        <begin position="2935"/>
        <end position="2950"/>
    </location>
</feature>
<proteinExistence type="inferred from homology"/>
<keyword evidence="5 6" id="KW-0009">Actin-binding</keyword>
<dbReference type="InterPro" id="IPR036961">
    <property type="entry name" value="Kinesin_motor_dom_sf"/>
</dbReference>
<comment type="caution">
    <text evidence="9">The sequence shown here is derived from an EMBL/GenBank/DDBJ whole genome shotgun (WGS) entry which is preliminary data.</text>
</comment>
<feature type="compositionally biased region" description="Basic and acidic residues" evidence="7">
    <location>
        <begin position="2075"/>
        <end position="2087"/>
    </location>
</feature>
<dbReference type="PANTHER" id="PTHR13140:SF706">
    <property type="entry name" value="DILUTE CLASS UNCONVENTIONAL MYOSIN, ISOFORM C"/>
    <property type="match status" value="1"/>
</dbReference>
<feature type="compositionally biased region" description="Polar residues" evidence="7">
    <location>
        <begin position="1249"/>
        <end position="1268"/>
    </location>
</feature>
<feature type="region of interest" description="Disordered" evidence="7">
    <location>
        <begin position="984"/>
        <end position="1008"/>
    </location>
</feature>
<feature type="compositionally biased region" description="Polar residues" evidence="7">
    <location>
        <begin position="2149"/>
        <end position="2160"/>
    </location>
</feature>
<feature type="binding site" evidence="6">
    <location>
        <begin position="419"/>
        <end position="426"/>
    </location>
    <ligand>
        <name>ATP</name>
        <dbReference type="ChEBI" id="CHEBI:30616"/>
    </ligand>
</feature>
<feature type="region of interest" description="Disordered" evidence="7">
    <location>
        <begin position="1"/>
        <end position="38"/>
    </location>
</feature>
<dbReference type="GO" id="GO:0007015">
    <property type="term" value="P:actin filament organization"/>
    <property type="evidence" value="ECO:0007669"/>
    <property type="project" value="TreeGrafter"/>
</dbReference>
<feature type="compositionally biased region" description="Polar residues" evidence="7">
    <location>
        <begin position="2112"/>
        <end position="2127"/>
    </location>
</feature>
<dbReference type="GO" id="GO:0005524">
    <property type="term" value="F:ATP binding"/>
    <property type="evidence" value="ECO:0007669"/>
    <property type="project" value="UniProtKB-UniRule"/>
</dbReference>
<feature type="compositionally biased region" description="Polar residues" evidence="7">
    <location>
        <begin position="2914"/>
        <end position="2928"/>
    </location>
</feature>
<feature type="region of interest" description="Disordered" evidence="7">
    <location>
        <begin position="2513"/>
        <end position="2541"/>
    </location>
</feature>
<feature type="region of interest" description="Disordered" evidence="7">
    <location>
        <begin position="1246"/>
        <end position="1268"/>
    </location>
</feature>
<feature type="compositionally biased region" description="Basic and acidic residues" evidence="7">
    <location>
        <begin position="738"/>
        <end position="759"/>
    </location>
</feature>
<feature type="region of interest" description="Disordered" evidence="7">
    <location>
        <begin position="1644"/>
        <end position="1673"/>
    </location>
</feature>
<feature type="region of interest" description="Disordered" evidence="7">
    <location>
        <begin position="585"/>
        <end position="640"/>
    </location>
</feature>
<dbReference type="GO" id="GO:0000146">
    <property type="term" value="F:microfilament motor activity"/>
    <property type="evidence" value="ECO:0007669"/>
    <property type="project" value="TreeGrafter"/>
</dbReference>
<evidence type="ECO:0000256" key="4">
    <source>
        <dbReference type="ARBA" id="ARBA00023175"/>
    </source>
</evidence>
<feature type="compositionally biased region" description="Low complexity" evidence="7">
    <location>
        <begin position="1"/>
        <end position="16"/>
    </location>
</feature>
<feature type="compositionally biased region" description="Low complexity" evidence="7">
    <location>
        <begin position="2161"/>
        <end position="2186"/>
    </location>
</feature>
<feature type="region of interest" description="Disordered" evidence="7">
    <location>
        <begin position="943"/>
        <end position="968"/>
    </location>
</feature>
<feature type="compositionally biased region" description="Basic and acidic residues" evidence="7">
    <location>
        <begin position="2881"/>
        <end position="2903"/>
    </location>
</feature>
<dbReference type="GeneID" id="94423553"/>
<dbReference type="Gene3D" id="3.40.850.10">
    <property type="entry name" value="Kinesin motor domain"/>
    <property type="match status" value="2"/>
</dbReference>
<dbReference type="Gene3D" id="1.20.120.720">
    <property type="entry name" value="Myosin VI head, motor domain, U50 subdomain"/>
    <property type="match status" value="1"/>
</dbReference>
<feature type="region of interest" description="Disordered" evidence="7">
    <location>
        <begin position="1961"/>
        <end position="2099"/>
    </location>
</feature>
<feature type="compositionally biased region" description="Low complexity" evidence="7">
    <location>
        <begin position="710"/>
        <end position="724"/>
    </location>
</feature>
<dbReference type="SMART" id="SM00242">
    <property type="entry name" value="MYSc"/>
    <property type="match status" value="1"/>
</dbReference>
<feature type="compositionally biased region" description="Polar residues" evidence="7">
    <location>
        <begin position="1914"/>
        <end position="1923"/>
    </location>
</feature>
<evidence type="ECO:0000256" key="2">
    <source>
        <dbReference type="ARBA" id="ARBA00022840"/>
    </source>
</evidence>
<dbReference type="Pfam" id="PF00063">
    <property type="entry name" value="Myosin_head"/>
    <property type="match status" value="3"/>
</dbReference>
<feature type="compositionally biased region" description="Basic and acidic residues" evidence="7">
    <location>
        <begin position="2383"/>
        <end position="2393"/>
    </location>
</feature>
<dbReference type="GO" id="GO:0005737">
    <property type="term" value="C:cytoplasm"/>
    <property type="evidence" value="ECO:0007669"/>
    <property type="project" value="TreeGrafter"/>
</dbReference>
<evidence type="ECO:0000256" key="1">
    <source>
        <dbReference type="ARBA" id="ARBA00022741"/>
    </source>
</evidence>
<feature type="compositionally biased region" description="Low complexity" evidence="7">
    <location>
        <begin position="590"/>
        <end position="609"/>
    </location>
</feature>
<dbReference type="InterPro" id="IPR001609">
    <property type="entry name" value="Myosin_head_motor_dom-like"/>
</dbReference>
<evidence type="ECO:0000256" key="5">
    <source>
        <dbReference type="ARBA" id="ARBA00023203"/>
    </source>
</evidence>
<feature type="compositionally biased region" description="Basic and acidic residues" evidence="7">
    <location>
        <begin position="2008"/>
        <end position="2029"/>
    </location>
</feature>
<dbReference type="InterPro" id="IPR027417">
    <property type="entry name" value="P-loop_NTPase"/>
</dbReference>
<evidence type="ECO:0000259" key="8">
    <source>
        <dbReference type="PROSITE" id="PS51456"/>
    </source>
</evidence>
<feature type="region of interest" description="Disordered" evidence="7">
    <location>
        <begin position="2760"/>
        <end position="2793"/>
    </location>
</feature>
<feature type="compositionally biased region" description="Basic and acidic residues" evidence="7">
    <location>
        <begin position="626"/>
        <end position="640"/>
    </location>
</feature>
<dbReference type="PROSITE" id="PS51456">
    <property type="entry name" value="MYOSIN_MOTOR"/>
    <property type="match status" value="1"/>
</dbReference>
<protein>
    <submittedName>
        <fullName evidence="9">Myosin j</fullName>
    </submittedName>
</protein>
<accession>A0A2C6KPX3</accession>
<feature type="region of interest" description="Disordered" evidence="7">
    <location>
        <begin position="99"/>
        <end position="157"/>
    </location>
</feature>
<organism evidence="9 10">
    <name type="scientific">Cystoisospora suis</name>
    <dbReference type="NCBI Taxonomy" id="483139"/>
    <lineage>
        <taxon>Eukaryota</taxon>
        <taxon>Sar</taxon>
        <taxon>Alveolata</taxon>
        <taxon>Apicomplexa</taxon>
        <taxon>Conoidasida</taxon>
        <taxon>Coccidia</taxon>
        <taxon>Eucoccidiorida</taxon>
        <taxon>Eimeriorina</taxon>
        <taxon>Sarcocystidae</taxon>
        <taxon>Cystoisospora</taxon>
    </lineage>
</organism>
<dbReference type="PANTHER" id="PTHR13140">
    <property type="entry name" value="MYOSIN"/>
    <property type="match status" value="1"/>
</dbReference>
<dbReference type="RefSeq" id="XP_067927687.1">
    <property type="nucleotide sequence ID" value="XM_068060342.1"/>
</dbReference>
<dbReference type="Gene3D" id="1.20.58.530">
    <property type="match status" value="2"/>
</dbReference>
<evidence type="ECO:0000313" key="10">
    <source>
        <dbReference type="Proteomes" id="UP000221165"/>
    </source>
</evidence>
<feature type="region of interest" description="Disordered" evidence="7">
    <location>
        <begin position="2372"/>
        <end position="2393"/>
    </location>
</feature>
<dbReference type="GO" id="GO:0051015">
    <property type="term" value="F:actin filament binding"/>
    <property type="evidence" value="ECO:0007669"/>
    <property type="project" value="TreeGrafter"/>
</dbReference>
<dbReference type="EMBL" id="MIGC01000044">
    <property type="protein sequence ID" value="PHJ26041.1"/>
    <property type="molecule type" value="Genomic_DNA"/>
</dbReference>
<keyword evidence="4 6" id="KW-0505">Motor protein</keyword>
<feature type="region of interest" description="Disordered" evidence="7">
    <location>
        <begin position="1905"/>
        <end position="1934"/>
    </location>
</feature>
<feature type="region of interest" description="Disordered" evidence="7">
    <location>
        <begin position="2860"/>
        <end position="2950"/>
    </location>
</feature>
<sequence>MASPLLGPLAPLGSGSRRSSVPTFPSHTAKSPDTVSPSLASHAAMFSPGDLIWVPSASEGYSTAVFISLNIAQETLTAQLHPVAAEHAEAARAAFHDFSSATSSHSAPLDTPSSPVVVHDSQPSDSKKDRSDEDPAPHGENEVRDGLLRPTTTNGTSGSVGDLAAALLAELGEAGDVPLSPLSAAVQAHQEALSVPSSPRDTRPRICVLPPAGNQKEKGGKTSLPSAAGSGPCFASGVDPGAPGTWARGASGGETSVSSSVARSECTVTVPLADCWPYHPSPLPPEQPPEDASALDSLSSPSILELLEHRFIRRQIYTNAAHVLLALNPYTDLKELYSQDVIEVYRHWKNNSAASAAATLLPSTARLLGLVKSPASTKGESSTEFHGSPFPPPHPFAVAEDAHRRLRGEGRNQTIIVSGESGAGKTETSKIIMLYLTQVGVLPEAEKTSEGTKGLEVSLGGSLHSRQERERAVAAMLGEGGKGQTKTQVSSLQQKILSCNPVLEAFCNATTKRNVNSSRVGRLTLLHFDTVGLLRGASIKTYLLESARVSAHSPWERNYHIFYQILRGCTEEDLSRRELTRNCGSYGLLRPTQPRHPQQQQRGGRMQSRNTAEDFRMRSCGNSSADRSDPRPPSKDELERDERHFRALLEALRTTGFSGRQIAELLDILAGLLHLSNVTFKEAPPLKAGDTHCLLLADLEDEDKAAKGLAPSSSGPRTSRASSTLDDERRTSGLSARWTDEDGSQAKDWGEGKRSEGHMSHEDIVAASDLNTNTSEAARALRVASRLLQIPGDELLDALRWEVLKTKHDVVKKERKEKQAFAARDALIKHIYKKLVAYILGELNRNVKRCTDTSTKEDDADGHTQDSDDEDEEIGEGSLDFAGNFIGILDIYGFECVDGFNGFDQLCINYANERQQELFIQKVLHEELRLYCREGIMAAPSSSLRSGPTSFSPPPHHPPRQSSACTFSSSSPPYVFASSHSRNISFQSPKQTPDGVAPSSYLMPSSGEVLSQSRQQSNFLLTPSYFSSPVPCPLPLPGRNQHSSPSIPDSSLLLYYLHEGLFRRLDDNSRLKAQGQSRTDSNFWKDLFLFCRQQDQYRVPPSSSSDKRESSILERDEGDQSVISPVLFRVKGGITAALNIHGGGSGAGAGSSTGLACLAWKKKQQLQEAEEGLVSAGRVSPQLTDGNAAANKLAEGVFVIRHFAGLVEYSVEGWLDRNNDKAEASIETLLTTASSMKTLNRLGRIDGCSESQQNGDPPSSPHLSSTTGCTTAKERLAALVYGRAAGGAGGNFLTGTGGNSNSNRAGGHFVSLSRNFINDLKQLMSQLQSSEMHLHFIRCFVPNAQMLPLTFNRLLLLKQLQQSGSVALVHILHQGFPHRLPLRATAASFKARLAVCLNTVLDQISARGGGDSNVKRKLKTLQNLHSLPDGRLVSSALSLLPTCPPGTHCCGTSLICLKAQSFPAASQLLRHPETFFSTSEPFVDLVTKLTRRRWRIAGFIIGGRVHRVLQWLLRRVQLLRRLKEEGARLAVRIILLKRVILRPLRQKIETRAKIKQGLKALGKFSLARGFRTWKKNWKRWADAEAALASLEARRRLKESGAKSGVVPNWKRQKSKKKEDGDTGEGGELERTLSWRQLALAELKKKQQEEKDKKKKHTEKQEEEERKRQQRLATTTFQALRNAKEGWKTAWKAELFSLGMMGKEACEERGTEGEREGISMRTKRILCEKMVLFSGGNIYNISLFFKKRKCYSPSRSTRPSPSPLEEGHMRTSSASPFKRRFDRGDFYSREDERSDTRGRLKELWRRNEEGERTTGDSHDSLELVDVKTSLCFFQELLVSSFTDSSFTSSFLIDSTPNTKRGSLDHTRTVRPPCLSCLGQHQQHPNLFVACDVSARIFLIPFSLPSPSDSSDTERASSPSPSPHSVQGGGSGDRDAIRQKQGFRLPHSSCDVIRDDDLSIASAPIPLRGRKEGMRSGSSSMGDSSRGGSPSRGHASSGRCSPCAPPPRKSLRDERDSSFEDLGGRRIERNNDPSSLVLLMKAASPSSGGHDSSRNESSLTYTRQTPNRGGLHTPPALHRDVRRGDREISQDLPPSRAMRREGRKHFDVLSSAVHNASVQSDRPSYSAFSSFEDPGLRQENGPPPPPALSRIGSQCSSVGENVSPSNSSTSAACSFRRSSSLGGSSTSSYLLPTDPSRGQPSTWLPSLVPTSRWYYGGEGGDRASRIVYADAKPPSVRDGVHSGEEGDADLVSRDGKKSLLQIKSSNPYICRFFREIPPPLPRHFFYPRGSHSSLPLSSSTEALTRREDDSERVPFSTIDLIAGEKMPEVYTGPKTFISSSFPSSALLLPGWACLPASIAPVAWTPDALLRRAQREREKWQKRHTPREERETGISPKRPHEAAVRTLRVRFASPHSTSYVLILCHIAVNPDERKRNNRAGGGGAGCVGGILGLVLLNLVTQKPEAWVEVTPAEPDVVTCARKHKEVLQELLYTPGVWSNRSSIEEEDVLGGMMLAGGDGGNPTEGGREDEKNTKHMSSLSLRGPVSHHSRSKIISATLLEPLGEGGNLWVVAGAAVLAVVQVTLPNLCPFYEESECQEEGEGMKKTWDREEEYLGKHEVRERGASLEVVWNAATVQSISSDYPSLDVASTWFTGCMYTASPLSSLQDVSSSHPLFYFSSVLSSSMEEDSSGFLSSLRKDIQRLLLLSTARGELVLLRWLQSKRILQLLETKVTRKRPSTREGLLGSSAVQRFLRVEYTSQTNDGIVDQEEDDDSPSPHADPRNKKTRSLRSRATMGGAVLKVTAPHPHLEKKMNDFSPAYNGGDPYGRSFGRESAKPRELVETRWCEDIASVRMRSGTILRPAPLVRLPGTSPPPRGTKLKKDRRGDDEEDFHKIEYGKDSCERGGARHQHQRKSADSSWMSRGDAETQTESGREDDFVSTDEDVTDEEQEDA</sequence>
<feature type="compositionally biased region" description="Low complexity" evidence="7">
    <location>
        <begin position="1973"/>
        <end position="1997"/>
    </location>
</feature>
<gene>
    <name evidence="9" type="ORF">CSUI_000108</name>
</gene>
<keyword evidence="1 6" id="KW-0547">Nucleotide-binding</keyword>
<feature type="region of interest" description="Disordered" evidence="7">
    <location>
        <begin position="1750"/>
        <end position="1775"/>
    </location>
</feature>
<feature type="region of interest" description="Disordered" evidence="7">
    <location>
        <begin position="1601"/>
        <end position="1627"/>
    </location>
</feature>
<feature type="compositionally biased region" description="Basic and acidic residues" evidence="7">
    <location>
        <begin position="852"/>
        <end position="866"/>
    </location>
</feature>
<evidence type="ECO:0000256" key="3">
    <source>
        <dbReference type="ARBA" id="ARBA00023123"/>
    </source>
</evidence>
<keyword evidence="10" id="KW-1185">Reference proteome</keyword>
<dbReference type="OrthoDB" id="331205at2759"/>
<feature type="domain" description="Myosin motor" evidence="8">
    <location>
        <begin position="287"/>
        <end position="1470"/>
    </location>
</feature>
<feature type="region of interest" description="Disordered" evidence="7">
    <location>
        <begin position="2112"/>
        <end position="2201"/>
    </location>
</feature>
<feature type="compositionally biased region" description="Polar residues" evidence="7">
    <location>
        <begin position="2042"/>
        <end position="2065"/>
    </location>
</feature>
<reference evidence="9 10" key="1">
    <citation type="journal article" date="2017" name="Int. J. Parasitol.">
        <title>The genome of the protozoan parasite Cystoisospora suis and a reverse vaccinology approach to identify vaccine candidates.</title>
        <authorList>
            <person name="Palmieri N."/>
            <person name="Shrestha A."/>
            <person name="Ruttkowski B."/>
            <person name="Beck T."/>
            <person name="Vogl C."/>
            <person name="Tomley F."/>
            <person name="Blake D.P."/>
            <person name="Joachim A."/>
        </authorList>
    </citation>
    <scope>NUCLEOTIDE SEQUENCE [LARGE SCALE GENOMIC DNA]</scope>
    <source>
        <strain evidence="9 10">Wien I</strain>
    </source>
</reference>